<name>A0A368Q860_SETIT</name>
<reference evidence="2" key="2">
    <citation type="submission" date="2015-07" db="EMBL/GenBank/DDBJ databases">
        <authorList>
            <person name="Noorani M."/>
        </authorList>
    </citation>
    <scope>NUCLEOTIDE SEQUENCE</scope>
    <source>
        <strain evidence="2">Yugu1</strain>
    </source>
</reference>
<dbReference type="AlphaFoldDB" id="A0A368Q860"/>
<gene>
    <name evidence="2" type="ORF">SETIT_2G406000v2</name>
</gene>
<dbReference type="EMBL" id="CM003529">
    <property type="protein sequence ID" value="RCV14196.1"/>
    <property type="molecule type" value="Genomic_DNA"/>
</dbReference>
<feature type="signal peptide" evidence="1">
    <location>
        <begin position="1"/>
        <end position="26"/>
    </location>
</feature>
<evidence type="ECO:0000256" key="1">
    <source>
        <dbReference type="SAM" id="SignalP"/>
    </source>
</evidence>
<sequence length="125" mass="13851">MKSNPWLGAKTLSLLLLSALTWRAKGHNPLGSQSQSQSSWYEPLGPPAAQCGCLERGGRIRIGWESLCACLFATWISSWRRQLLILGGESCALMKKKLMNDDELPVLLRPPRNEKEGRKVHGLPG</sequence>
<protein>
    <submittedName>
        <fullName evidence="2">Uncharacterized protein</fullName>
    </submittedName>
</protein>
<proteinExistence type="predicted"/>
<evidence type="ECO:0000313" key="2">
    <source>
        <dbReference type="EMBL" id="RCV14196.1"/>
    </source>
</evidence>
<feature type="chain" id="PRO_5016596260" evidence="1">
    <location>
        <begin position="27"/>
        <end position="125"/>
    </location>
</feature>
<accession>A0A368Q860</accession>
<keyword evidence="1" id="KW-0732">Signal</keyword>
<reference evidence="2" key="1">
    <citation type="journal article" date="2012" name="Nat. Biotechnol.">
        <title>Reference genome sequence of the model plant Setaria.</title>
        <authorList>
            <person name="Bennetzen J.L."/>
            <person name="Schmutz J."/>
            <person name="Wang H."/>
            <person name="Percifield R."/>
            <person name="Hawkins J."/>
            <person name="Pontaroli A.C."/>
            <person name="Estep M."/>
            <person name="Feng L."/>
            <person name="Vaughn J.N."/>
            <person name="Grimwood J."/>
            <person name="Jenkins J."/>
            <person name="Barry K."/>
            <person name="Lindquist E."/>
            <person name="Hellsten U."/>
            <person name="Deshpande S."/>
            <person name="Wang X."/>
            <person name="Wu X."/>
            <person name="Mitros T."/>
            <person name="Triplett J."/>
            <person name="Yang X."/>
            <person name="Ye C.Y."/>
            <person name="Mauro-Herrera M."/>
            <person name="Wang L."/>
            <person name="Li P."/>
            <person name="Sharma M."/>
            <person name="Sharma R."/>
            <person name="Ronald P.C."/>
            <person name="Panaud O."/>
            <person name="Kellogg E.A."/>
            <person name="Brutnell T.P."/>
            <person name="Doust A.N."/>
            <person name="Tuskan G.A."/>
            <person name="Rokhsar D."/>
            <person name="Devos K.M."/>
        </authorList>
    </citation>
    <scope>NUCLEOTIDE SEQUENCE [LARGE SCALE GENOMIC DNA]</scope>
    <source>
        <strain evidence="2">Yugu1</strain>
    </source>
</reference>
<organism evidence="2">
    <name type="scientific">Setaria italica</name>
    <name type="common">Foxtail millet</name>
    <name type="synonym">Panicum italicum</name>
    <dbReference type="NCBI Taxonomy" id="4555"/>
    <lineage>
        <taxon>Eukaryota</taxon>
        <taxon>Viridiplantae</taxon>
        <taxon>Streptophyta</taxon>
        <taxon>Embryophyta</taxon>
        <taxon>Tracheophyta</taxon>
        <taxon>Spermatophyta</taxon>
        <taxon>Magnoliopsida</taxon>
        <taxon>Liliopsida</taxon>
        <taxon>Poales</taxon>
        <taxon>Poaceae</taxon>
        <taxon>PACMAD clade</taxon>
        <taxon>Panicoideae</taxon>
        <taxon>Panicodae</taxon>
        <taxon>Paniceae</taxon>
        <taxon>Cenchrinae</taxon>
        <taxon>Setaria</taxon>
    </lineage>
</organism>